<evidence type="ECO:0000313" key="3">
    <source>
        <dbReference type="EMBL" id="RMX95201.1"/>
    </source>
</evidence>
<name>A0A3M6WNA6_HORWE</name>
<evidence type="ECO:0000256" key="1">
    <source>
        <dbReference type="SAM" id="Phobius"/>
    </source>
</evidence>
<gene>
    <name evidence="3" type="ORF">D0866_16521</name>
    <name evidence="2" type="ORF">D0867_16428</name>
</gene>
<dbReference type="Proteomes" id="UP000276864">
    <property type="component" value="Unassembled WGS sequence"/>
</dbReference>
<protein>
    <recommendedName>
        <fullName evidence="6">4a-hydroxytetrahydrobiopterin dehydratase</fullName>
    </recommendedName>
</protein>
<accession>A0A3M6WNA6</accession>
<comment type="caution">
    <text evidence="2">The sequence shown here is derived from an EMBL/GenBank/DDBJ whole genome shotgun (WGS) entry which is preliminary data.</text>
</comment>
<evidence type="ECO:0008006" key="6">
    <source>
        <dbReference type="Google" id="ProtNLM"/>
    </source>
</evidence>
<evidence type="ECO:0000313" key="5">
    <source>
        <dbReference type="Proteomes" id="UP000276864"/>
    </source>
</evidence>
<dbReference type="Proteomes" id="UP000271337">
    <property type="component" value="Unassembled WGS sequence"/>
</dbReference>
<keyword evidence="1" id="KW-0472">Membrane</keyword>
<dbReference type="EMBL" id="QWIM01004160">
    <property type="protein sequence ID" value="RMX95201.1"/>
    <property type="molecule type" value="Genomic_DNA"/>
</dbReference>
<feature type="transmembrane region" description="Helical" evidence="1">
    <location>
        <begin position="75"/>
        <end position="96"/>
    </location>
</feature>
<dbReference type="OrthoDB" id="277398at2759"/>
<organism evidence="2 4">
    <name type="scientific">Hortaea werneckii</name>
    <name type="common">Black yeast</name>
    <name type="synonym">Cladosporium werneckii</name>
    <dbReference type="NCBI Taxonomy" id="91943"/>
    <lineage>
        <taxon>Eukaryota</taxon>
        <taxon>Fungi</taxon>
        <taxon>Dikarya</taxon>
        <taxon>Ascomycota</taxon>
        <taxon>Pezizomycotina</taxon>
        <taxon>Dothideomycetes</taxon>
        <taxon>Dothideomycetidae</taxon>
        <taxon>Mycosphaerellales</taxon>
        <taxon>Teratosphaeriaceae</taxon>
        <taxon>Hortaea</taxon>
    </lineage>
</organism>
<evidence type="ECO:0000313" key="4">
    <source>
        <dbReference type="Proteomes" id="UP000271337"/>
    </source>
</evidence>
<reference evidence="4 5" key="1">
    <citation type="journal article" date="2018" name="BMC Genomics">
        <title>Genomic evidence for intraspecific hybridization in a clonal and extremely halotolerant yeast.</title>
        <authorList>
            <person name="Gostincar C."/>
            <person name="Stajich J.E."/>
            <person name="Zupancic J."/>
            <person name="Zalar P."/>
            <person name="Gunde-Cimerman N."/>
        </authorList>
    </citation>
    <scope>NUCLEOTIDE SEQUENCE [LARGE SCALE GENOMIC DNA]</scope>
    <source>
        <strain evidence="3 5">EXF-6651</strain>
        <strain evidence="2 4">EXF-6669</strain>
    </source>
</reference>
<proteinExistence type="predicted"/>
<dbReference type="AlphaFoldDB" id="A0A3M6WNA6"/>
<dbReference type="EMBL" id="QWIL01004247">
    <property type="protein sequence ID" value="RMX80024.1"/>
    <property type="molecule type" value="Genomic_DNA"/>
</dbReference>
<sequence length="120" mass="13557">MLTRADLSIADSTPDQETLVQEASQLVDNGGRWRLCRQGKGIERGFKFRTFKTTWVCLEPLLPFHPFFSPFSLDFLLVLLIFFRFGCGFFLIWLPFLPSFPPFFPLIGSGPPSPGAAVNL</sequence>
<keyword evidence="1" id="KW-1133">Transmembrane helix</keyword>
<keyword evidence="1" id="KW-0812">Transmembrane</keyword>
<evidence type="ECO:0000313" key="2">
    <source>
        <dbReference type="EMBL" id="RMX80024.1"/>
    </source>
</evidence>